<accession>A0A078AQ17</accession>
<dbReference type="PANTHER" id="PTHR35868:SF4">
    <property type="entry name" value="DUF2804 DOMAIN-CONTAINING PROTEIN"/>
    <property type="match status" value="1"/>
</dbReference>
<dbReference type="InterPro" id="IPR021243">
    <property type="entry name" value="DUF2804"/>
</dbReference>
<dbReference type="Proteomes" id="UP000039865">
    <property type="component" value="Unassembled WGS sequence"/>
</dbReference>
<dbReference type="InParanoid" id="A0A078AQ17"/>
<dbReference type="EMBL" id="CCKQ01012814">
    <property type="protein sequence ID" value="CDW84455.1"/>
    <property type="molecule type" value="Genomic_DNA"/>
</dbReference>
<name>A0A078AQ17_STYLE</name>
<keyword evidence="2" id="KW-1185">Reference proteome</keyword>
<dbReference type="OrthoDB" id="4763727at2759"/>
<dbReference type="AlphaFoldDB" id="A0A078AQ17"/>
<reference evidence="1 2" key="1">
    <citation type="submission" date="2014-06" db="EMBL/GenBank/DDBJ databases">
        <authorList>
            <person name="Swart Estienne"/>
        </authorList>
    </citation>
    <scope>NUCLEOTIDE SEQUENCE [LARGE SCALE GENOMIC DNA]</scope>
    <source>
        <strain evidence="1 2">130c</strain>
    </source>
</reference>
<evidence type="ECO:0000313" key="1">
    <source>
        <dbReference type="EMBL" id="CDW84455.1"/>
    </source>
</evidence>
<sequence>MKFRAWNFVMIQTPDHVIQIPIASIWPACKISVQIYSRENQQKIVESREIITTGLLNCGNYDTQSLNWQDYLFAKEGDFSIEVIRLKDGNLKFAIDAQSINFSAEFIVHDQGIESQVFFMPLSDDMLHYFTTKKTYGILTDGSYKYQDKEYQCNSSNKDCLTLYDNARGHLLYDTKWIWAIMNAYLPEYDMIVAFNFQDGIGSSFNPDDGNKFMEDFVLINGKHYKIDQVQIEYEESNIMQPQTFSTIKDLNLKIFKNRECQVKFTPLGVAEDGIHLIVYGITQNLVYGLYSGSCNIDGWIIQFKDQLGVVEHLNARW</sequence>
<dbReference type="Pfam" id="PF10974">
    <property type="entry name" value="DUF2804"/>
    <property type="match status" value="1"/>
</dbReference>
<proteinExistence type="predicted"/>
<protein>
    <submittedName>
        <fullName evidence="1">Uncharacterized protein</fullName>
    </submittedName>
</protein>
<evidence type="ECO:0000313" key="2">
    <source>
        <dbReference type="Proteomes" id="UP000039865"/>
    </source>
</evidence>
<organism evidence="1 2">
    <name type="scientific">Stylonychia lemnae</name>
    <name type="common">Ciliate</name>
    <dbReference type="NCBI Taxonomy" id="5949"/>
    <lineage>
        <taxon>Eukaryota</taxon>
        <taxon>Sar</taxon>
        <taxon>Alveolata</taxon>
        <taxon>Ciliophora</taxon>
        <taxon>Intramacronucleata</taxon>
        <taxon>Spirotrichea</taxon>
        <taxon>Stichotrichia</taxon>
        <taxon>Sporadotrichida</taxon>
        <taxon>Oxytrichidae</taxon>
        <taxon>Stylonychinae</taxon>
        <taxon>Stylonychia</taxon>
    </lineage>
</organism>
<dbReference type="PANTHER" id="PTHR35868">
    <property type="entry name" value="DUF2804 DOMAIN-CONTAINING PROTEIN-RELATED"/>
    <property type="match status" value="1"/>
</dbReference>
<gene>
    <name evidence="1" type="primary">Contig18723.g19881</name>
    <name evidence="1" type="ORF">STYLEM_13518</name>
</gene>